<dbReference type="AlphaFoldDB" id="A0A1H2QVK6"/>
<evidence type="ECO:0000259" key="4">
    <source>
        <dbReference type="Pfam" id="PF07563"/>
    </source>
</evidence>
<dbReference type="InterPro" id="IPR036366">
    <property type="entry name" value="PGBDSf"/>
</dbReference>
<feature type="region of interest" description="Disordered" evidence="1">
    <location>
        <begin position="24"/>
        <end position="54"/>
    </location>
</feature>
<evidence type="ECO:0000256" key="2">
    <source>
        <dbReference type="SAM" id="SignalP"/>
    </source>
</evidence>
<dbReference type="InterPro" id="IPR036365">
    <property type="entry name" value="PGBD-like_sf"/>
</dbReference>
<accession>A0A1H2QVK6</accession>
<protein>
    <submittedName>
        <fullName evidence="5">Peptidoglycan-binding (PGRP) domain of peptidoglycan hydrolases-containing protein</fullName>
    </submittedName>
</protein>
<proteinExistence type="predicted"/>
<name>A0A1H2QVK6_9BACI</name>
<sequence length="357" mass="39185">MKKHTKWAATAAAFGLLFAPATMDASQSDGPHAESSMSNHHEEMHSSGMMDEGMQGPTVHMLQQTLQDYGIFTRADGLFGPETKQSVKSFQEQAGITADGIVGPQTMMAFQSHMSENMKLLRTGDSGMHVYHVQRLLTDQNIETKTDGIFGPKTQENVKHYQREHGLQADGIVGPETMGHMMENMDQQDHQQMMNNDRNDSHHQMSESMDGHGGMNHSSSGEVPEALQQEENPKFGEGDKAIIEADHMKGMEGATATIAGAYDTTAYAVTFEPTDGGEPVENHKWVIHEELNNAGEGSLQPGDTAEIDATHMEGMEGATATIDRAERTTVYMVDFTTTGGEEVTNHKWLTESELRSQ</sequence>
<dbReference type="STRING" id="1122204.SAMN05421781_0482"/>
<feature type="domain" description="Peptidoglycan binding-like" evidence="3">
    <location>
        <begin position="130"/>
        <end position="181"/>
    </location>
</feature>
<dbReference type="Gene3D" id="2.30.30.1210">
    <property type="entry name" value="Domain of unknown function DUF1541"/>
    <property type="match status" value="1"/>
</dbReference>
<dbReference type="InterPro" id="IPR052905">
    <property type="entry name" value="LD-transpeptidase_YkuD-like"/>
</dbReference>
<evidence type="ECO:0000256" key="1">
    <source>
        <dbReference type="SAM" id="MobiDB-lite"/>
    </source>
</evidence>
<dbReference type="Pfam" id="PF07563">
    <property type="entry name" value="DUF1541"/>
    <property type="match status" value="2"/>
</dbReference>
<feature type="region of interest" description="Disordered" evidence="1">
    <location>
        <begin position="195"/>
        <end position="226"/>
    </location>
</feature>
<keyword evidence="5" id="KW-0378">Hydrolase</keyword>
<dbReference type="Proteomes" id="UP000199488">
    <property type="component" value="Unassembled WGS sequence"/>
</dbReference>
<dbReference type="InterPro" id="IPR011438">
    <property type="entry name" value="DUF1541"/>
</dbReference>
<feature type="domain" description="DUF1541" evidence="4">
    <location>
        <begin position="301"/>
        <end position="351"/>
    </location>
</feature>
<feature type="chain" id="PRO_5039364090" evidence="2">
    <location>
        <begin position="25"/>
        <end position="357"/>
    </location>
</feature>
<dbReference type="SUPFAM" id="SSF47090">
    <property type="entry name" value="PGBD-like"/>
    <property type="match status" value="2"/>
</dbReference>
<dbReference type="Pfam" id="PF01471">
    <property type="entry name" value="PG_binding_1"/>
    <property type="match status" value="2"/>
</dbReference>
<organism evidence="5 6">
    <name type="scientific">Marinococcus luteus</name>
    <dbReference type="NCBI Taxonomy" id="1122204"/>
    <lineage>
        <taxon>Bacteria</taxon>
        <taxon>Bacillati</taxon>
        <taxon>Bacillota</taxon>
        <taxon>Bacilli</taxon>
        <taxon>Bacillales</taxon>
        <taxon>Bacillaceae</taxon>
        <taxon>Marinococcus</taxon>
    </lineage>
</organism>
<dbReference type="Gene3D" id="1.10.101.10">
    <property type="entry name" value="PGBD-like superfamily/PGBD"/>
    <property type="match status" value="2"/>
</dbReference>
<dbReference type="InterPro" id="IPR002477">
    <property type="entry name" value="Peptidoglycan-bd-like"/>
</dbReference>
<evidence type="ECO:0000259" key="3">
    <source>
        <dbReference type="Pfam" id="PF01471"/>
    </source>
</evidence>
<reference evidence="5 6" key="1">
    <citation type="submission" date="2016-10" db="EMBL/GenBank/DDBJ databases">
        <authorList>
            <person name="de Groot N.N."/>
        </authorList>
    </citation>
    <scope>NUCLEOTIDE SEQUENCE [LARGE SCALE GENOMIC DNA]</scope>
    <source>
        <strain evidence="5 6">DSM 23126</strain>
    </source>
</reference>
<dbReference type="PANTHER" id="PTHR41533:SF1">
    <property type="entry name" value="L,D-TRANSPEPTIDASE YCBB-RELATED"/>
    <property type="match status" value="1"/>
</dbReference>
<dbReference type="PANTHER" id="PTHR41533">
    <property type="entry name" value="L,D-TRANSPEPTIDASE HI_1667-RELATED"/>
    <property type="match status" value="1"/>
</dbReference>
<evidence type="ECO:0000313" key="5">
    <source>
        <dbReference type="EMBL" id="SDW11155.1"/>
    </source>
</evidence>
<feature type="domain" description="DUF1541" evidence="4">
    <location>
        <begin position="238"/>
        <end position="288"/>
    </location>
</feature>
<keyword evidence="6" id="KW-1185">Reference proteome</keyword>
<keyword evidence="2" id="KW-0732">Signal</keyword>
<dbReference type="OrthoDB" id="1701949at2"/>
<dbReference type="GO" id="GO:0016787">
    <property type="term" value="F:hydrolase activity"/>
    <property type="evidence" value="ECO:0007669"/>
    <property type="project" value="UniProtKB-KW"/>
</dbReference>
<evidence type="ECO:0000313" key="6">
    <source>
        <dbReference type="Proteomes" id="UP000199488"/>
    </source>
</evidence>
<feature type="domain" description="Peptidoglycan binding-like" evidence="3">
    <location>
        <begin position="55"/>
        <end position="109"/>
    </location>
</feature>
<dbReference type="EMBL" id="FNNC01000001">
    <property type="protein sequence ID" value="SDW11155.1"/>
    <property type="molecule type" value="Genomic_DNA"/>
</dbReference>
<gene>
    <name evidence="5" type="ORF">SAMN05421781_0482</name>
</gene>
<feature type="signal peptide" evidence="2">
    <location>
        <begin position="1"/>
        <end position="24"/>
    </location>
</feature>